<reference evidence="3" key="1">
    <citation type="submission" date="2021-05" db="EMBL/GenBank/DDBJ databases">
        <authorList>
            <person name="Alioto T."/>
            <person name="Alioto T."/>
            <person name="Gomez Garrido J."/>
        </authorList>
    </citation>
    <scope>NUCLEOTIDE SEQUENCE</scope>
</reference>
<dbReference type="InterPro" id="IPR024224">
    <property type="entry name" value="DENND6"/>
</dbReference>
<evidence type="ECO:0000313" key="3">
    <source>
        <dbReference type="EMBL" id="CAG6713243.1"/>
    </source>
</evidence>
<organism evidence="3">
    <name type="scientific">Cacopsylla melanoneura</name>
    <dbReference type="NCBI Taxonomy" id="428564"/>
    <lineage>
        <taxon>Eukaryota</taxon>
        <taxon>Metazoa</taxon>
        <taxon>Ecdysozoa</taxon>
        <taxon>Arthropoda</taxon>
        <taxon>Hexapoda</taxon>
        <taxon>Insecta</taxon>
        <taxon>Pterygota</taxon>
        <taxon>Neoptera</taxon>
        <taxon>Paraneoptera</taxon>
        <taxon>Hemiptera</taxon>
        <taxon>Sternorrhyncha</taxon>
        <taxon>Psylloidea</taxon>
        <taxon>Psyllidae</taxon>
        <taxon>Psyllinae</taxon>
        <taxon>Cacopsylla</taxon>
    </lineage>
</organism>
<dbReference type="GO" id="GO:0005085">
    <property type="term" value="F:guanyl-nucleotide exchange factor activity"/>
    <property type="evidence" value="ECO:0007669"/>
    <property type="project" value="InterPro"/>
</dbReference>
<dbReference type="PROSITE" id="PS50211">
    <property type="entry name" value="DENN"/>
    <property type="match status" value="1"/>
</dbReference>
<dbReference type="AlphaFoldDB" id="A0A8D8UW68"/>
<sequence length="570" mass="66379">MFKPWERFHNWFHCVCVVTFDIELGQTIEAIYPSEDGSGDMEILTEEDKTNICYLAFPDSNSSCIGDTNFFIRIRRTTPMQLTDFQTWYNARSPVNLQASSDYFYGFVHFRQVKDDTLPRGYFQKSIVLLSPMPFVSLFSDVCSIIAQEVFDKDFSVLTKACKEIDLWTQPRPLSKIKETVTLPLLGTSLRVDIPHETRRFLTHYILNDPSRGIQSSLQCSKFEMDAFQKFSSLLSHVQLLWELVLTCEPIIVMTSSPVICSQMVYFLVSLINPLIYFAEYRPYFTIHDSDFKDYTSKTNTVPPAILGVTNPFFTKTLQHWPHIINLDKDASGHSNKLKKYTSNKLMDSTPGFYTQYKPLLQKDKSFSKKLTKGQRPPQAQMTMFKQHIQDLTESFLHPLERYIQSKSMPLMKDINPFKSPRPNPFDQEEFLADLSKPGGLLTSKTKGDWVNLYKRFFNSPNFQGWYDQKLKDIQQKLTELHLEKLSEEDFKVWVKDKKEVELIDMIMNIQNKLKEIFSAETNARKESVHRKLKDCICDIRNALPLDTQSFLKDMDEACRQGVVHRLDLK</sequence>
<dbReference type="InterPro" id="IPR018307">
    <property type="entry name" value="ABL9/DENND6_dom"/>
</dbReference>
<evidence type="ECO:0000259" key="2">
    <source>
        <dbReference type="PROSITE" id="PS50211"/>
    </source>
</evidence>
<dbReference type="Pfam" id="PF08616">
    <property type="entry name" value="SPA"/>
    <property type="match status" value="1"/>
</dbReference>
<accession>A0A8D8UW68</accession>
<dbReference type="PANTHER" id="PTHR13677:SF0">
    <property type="entry name" value="LD41638P"/>
    <property type="match status" value="1"/>
</dbReference>
<proteinExistence type="inferred from homology"/>
<dbReference type="GO" id="GO:0055037">
    <property type="term" value="C:recycling endosome"/>
    <property type="evidence" value="ECO:0007669"/>
    <property type="project" value="TreeGrafter"/>
</dbReference>
<name>A0A8D8UW68_9HEMI</name>
<comment type="similarity">
    <text evidence="1">Belongs to the DENND6 family.</text>
</comment>
<feature type="domain" description="UDENN" evidence="2">
    <location>
        <begin position="13"/>
        <end position="477"/>
    </location>
</feature>
<dbReference type="PANTHER" id="PTHR13677">
    <property type="entry name" value="LD41638P"/>
    <property type="match status" value="1"/>
</dbReference>
<evidence type="ECO:0000256" key="1">
    <source>
        <dbReference type="ARBA" id="ARBA00007159"/>
    </source>
</evidence>
<dbReference type="Pfam" id="PF09794">
    <property type="entry name" value="Avl9"/>
    <property type="match status" value="1"/>
</dbReference>
<protein>
    <submittedName>
        <fullName evidence="3">Protein DENND6B</fullName>
    </submittedName>
</protein>
<dbReference type="InterPro" id="IPR037516">
    <property type="entry name" value="Tripartite_DENN"/>
</dbReference>
<dbReference type="EMBL" id="HBUF01350388">
    <property type="protein sequence ID" value="CAG6713243.1"/>
    <property type="molecule type" value="Transcribed_RNA"/>
</dbReference>